<dbReference type="GO" id="GO:0005886">
    <property type="term" value="C:plasma membrane"/>
    <property type="evidence" value="ECO:0007669"/>
    <property type="project" value="TreeGrafter"/>
</dbReference>
<dbReference type="EMBL" id="ADAS02014665">
    <property type="protein sequence ID" value="OAV84588.1"/>
    <property type="molecule type" value="Genomic_DNA"/>
</dbReference>
<dbReference type="PANTHER" id="PTHR30618:SF0">
    <property type="entry name" value="PURINE-URACIL PERMEASE NCS1"/>
    <property type="match status" value="1"/>
</dbReference>
<keyword evidence="4" id="KW-1133">Transmembrane helix</keyword>
<dbReference type="Pfam" id="PF02133">
    <property type="entry name" value="Transp_cyt_pur"/>
    <property type="match status" value="1"/>
</dbReference>
<reference evidence="6" key="1">
    <citation type="submission" date="2009-11" db="EMBL/GenBank/DDBJ databases">
        <authorList>
            <consortium name="The Broad Institute Genome Sequencing Platform"/>
            <person name="Ward D."/>
            <person name="Feldgarden M."/>
            <person name="Earl A."/>
            <person name="Young S.K."/>
            <person name="Zeng Q."/>
            <person name="Koehrsen M."/>
            <person name="Alvarado L."/>
            <person name="Berlin A."/>
            <person name="Bochicchio J."/>
            <person name="Borenstein D."/>
            <person name="Chapman S.B."/>
            <person name="Chen Z."/>
            <person name="Engels R."/>
            <person name="Freedman E."/>
            <person name="Gellesch M."/>
            <person name="Goldberg J."/>
            <person name="Griggs A."/>
            <person name="Gujja S."/>
            <person name="Heilman E."/>
            <person name="Heiman D."/>
            <person name="Hepburn T."/>
            <person name="Howarth C."/>
            <person name="Jen D."/>
            <person name="Larson L."/>
            <person name="Lewis B."/>
            <person name="Mehta T."/>
            <person name="Park D."/>
            <person name="Pearson M."/>
            <person name="Roberts A."/>
            <person name="Saif S."/>
            <person name="Shea T."/>
            <person name="Shenoy N."/>
            <person name="Sisk P."/>
            <person name="Stolte C."/>
            <person name="Sykes S."/>
            <person name="Thomson T."/>
            <person name="Walk T."/>
            <person name="White J."/>
            <person name="Yandava C."/>
            <person name="Izard J."/>
            <person name="Baranova O.V."/>
            <person name="Blanton J.M."/>
            <person name="Tanner A.C."/>
            <person name="Dewhirst F.E."/>
            <person name="Haas B."/>
            <person name="Nusbaum C."/>
            <person name="Birren B."/>
        </authorList>
    </citation>
    <scope>NUCLEOTIDE SEQUENCE [LARGE SCALE GENOMIC DNA]</scope>
    <source>
        <strain evidence="6">1-1 BBBD Race 1</strain>
    </source>
</reference>
<gene>
    <name evidence="6" type="ORF">PTTG_31170</name>
</gene>
<keyword evidence="3" id="KW-0812">Transmembrane</keyword>
<name>A0A180FWM9_PUCT1</name>
<reference evidence="7" key="4">
    <citation type="submission" date="2025-05" db="UniProtKB">
        <authorList>
            <consortium name="EnsemblFungi"/>
        </authorList>
    </citation>
    <scope>IDENTIFICATION</scope>
    <source>
        <strain evidence="7">isolate 1-1 / race 1 (BBBD)</strain>
    </source>
</reference>
<dbReference type="InterPro" id="IPR001248">
    <property type="entry name" value="Pur-cyt_permease"/>
</dbReference>
<dbReference type="VEuPathDB" id="FungiDB:PTTG_31170"/>
<feature type="non-terminal residue" evidence="6">
    <location>
        <position position="97"/>
    </location>
</feature>
<evidence type="ECO:0000256" key="2">
    <source>
        <dbReference type="ARBA" id="ARBA00008974"/>
    </source>
</evidence>
<evidence type="ECO:0000256" key="5">
    <source>
        <dbReference type="ARBA" id="ARBA00023136"/>
    </source>
</evidence>
<protein>
    <submittedName>
        <fullName evidence="6 7">Uncharacterized protein</fullName>
    </submittedName>
</protein>
<organism evidence="6">
    <name type="scientific">Puccinia triticina (isolate 1-1 / race 1 (BBBD))</name>
    <name type="common">Brown leaf rust fungus</name>
    <dbReference type="NCBI Taxonomy" id="630390"/>
    <lineage>
        <taxon>Eukaryota</taxon>
        <taxon>Fungi</taxon>
        <taxon>Dikarya</taxon>
        <taxon>Basidiomycota</taxon>
        <taxon>Pucciniomycotina</taxon>
        <taxon>Pucciniomycetes</taxon>
        <taxon>Pucciniales</taxon>
        <taxon>Pucciniaceae</taxon>
        <taxon>Puccinia</taxon>
    </lineage>
</organism>
<evidence type="ECO:0000313" key="7">
    <source>
        <dbReference type="EnsemblFungi" id="PTTG_31170-t43_1-p1"/>
    </source>
</evidence>
<dbReference type="GO" id="GO:0015205">
    <property type="term" value="F:nucleobase transmembrane transporter activity"/>
    <property type="evidence" value="ECO:0007669"/>
    <property type="project" value="TreeGrafter"/>
</dbReference>
<feature type="non-terminal residue" evidence="6">
    <location>
        <position position="1"/>
    </location>
</feature>
<evidence type="ECO:0000313" key="8">
    <source>
        <dbReference type="Proteomes" id="UP000005240"/>
    </source>
</evidence>
<sequence length="97" mass="10978">NSATDTDFSDSARRLNCNARFEQLEIMSETIQHADGRIELQPEALESIKREPLYNEDLAPVPIEKRNWTTYNYAALWISMAHCIPTYMMASGLIAAG</sequence>
<evidence type="ECO:0000256" key="1">
    <source>
        <dbReference type="ARBA" id="ARBA00004141"/>
    </source>
</evidence>
<keyword evidence="5" id="KW-0472">Membrane</keyword>
<evidence type="ECO:0000256" key="4">
    <source>
        <dbReference type="ARBA" id="ARBA00022989"/>
    </source>
</evidence>
<comment type="subcellular location">
    <subcellularLocation>
        <location evidence="1">Membrane</location>
        <topology evidence="1">Multi-pass membrane protein</topology>
    </subcellularLocation>
</comment>
<dbReference type="InterPro" id="IPR045225">
    <property type="entry name" value="Uracil/uridine/allantoin_perm"/>
</dbReference>
<proteinExistence type="inferred from homology"/>
<dbReference type="Gene3D" id="1.10.4160.10">
    <property type="entry name" value="Hydantoin permease"/>
    <property type="match status" value="1"/>
</dbReference>
<dbReference type="AlphaFoldDB" id="A0A180FWM9"/>
<reference evidence="6" key="2">
    <citation type="submission" date="2016-05" db="EMBL/GenBank/DDBJ databases">
        <title>Comparative analysis highlights variable genome content of wheat rusts and divergence of the mating loci.</title>
        <authorList>
            <person name="Cuomo C.A."/>
            <person name="Bakkeren G."/>
            <person name="Szabo L."/>
            <person name="Khalil H."/>
            <person name="Joly D."/>
            <person name="Goldberg J."/>
            <person name="Young S."/>
            <person name="Zeng Q."/>
            <person name="Fellers J."/>
        </authorList>
    </citation>
    <scope>NUCLEOTIDE SEQUENCE [LARGE SCALE GENOMIC DNA]</scope>
    <source>
        <strain evidence="6">1-1 BBBD Race 1</strain>
    </source>
</reference>
<evidence type="ECO:0000256" key="3">
    <source>
        <dbReference type="ARBA" id="ARBA00022692"/>
    </source>
</evidence>
<keyword evidence="8" id="KW-1185">Reference proteome</keyword>
<dbReference type="Proteomes" id="UP000005240">
    <property type="component" value="Unassembled WGS sequence"/>
</dbReference>
<dbReference type="PANTHER" id="PTHR30618">
    <property type="entry name" value="NCS1 FAMILY PURINE/PYRIMIDINE TRANSPORTER"/>
    <property type="match status" value="1"/>
</dbReference>
<accession>A0A180FWM9</accession>
<dbReference type="EnsemblFungi" id="PTTG_31170-t43_1">
    <property type="protein sequence ID" value="PTTG_31170-t43_1-p1"/>
    <property type="gene ID" value="PTTG_31170"/>
</dbReference>
<reference evidence="7 8" key="3">
    <citation type="journal article" date="2017" name="G3 (Bethesda)">
        <title>Comparative analysis highlights variable genome content of wheat rusts and divergence of the mating loci.</title>
        <authorList>
            <person name="Cuomo C.A."/>
            <person name="Bakkeren G."/>
            <person name="Khalil H.B."/>
            <person name="Panwar V."/>
            <person name="Joly D."/>
            <person name="Linning R."/>
            <person name="Sakthikumar S."/>
            <person name="Song X."/>
            <person name="Adiconis X."/>
            <person name="Fan L."/>
            <person name="Goldberg J.M."/>
            <person name="Levin J.Z."/>
            <person name="Young S."/>
            <person name="Zeng Q."/>
            <person name="Anikster Y."/>
            <person name="Bruce M."/>
            <person name="Wang M."/>
            <person name="Yin C."/>
            <person name="McCallum B."/>
            <person name="Szabo L.J."/>
            <person name="Hulbert S."/>
            <person name="Chen X."/>
            <person name="Fellers J.P."/>
        </authorList>
    </citation>
    <scope>NUCLEOTIDE SEQUENCE</scope>
    <source>
        <strain evidence="7">isolate 1-1 / race 1 (BBBD)</strain>
        <strain evidence="8">Isolate 1-1 / race 1 (BBBD)</strain>
    </source>
</reference>
<comment type="similarity">
    <text evidence="2">Belongs to the purine-cytosine permease (2.A.39) family.</text>
</comment>
<evidence type="ECO:0000313" key="6">
    <source>
        <dbReference type="EMBL" id="OAV84588.1"/>
    </source>
</evidence>
<dbReference type="OrthoDB" id="2018619at2759"/>